<evidence type="ECO:0000256" key="1">
    <source>
        <dbReference type="SAM" id="Coils"/>
    </source>
</evidence>
<sequence length="515" mass="56612">MTATPPQCQLKSSAAQRAHSEEAIERGALRCYSFAELDGPPVPDLEMPKTEDKPEPPSSYTRSLRSLEILPAEPEDTTNAKDILPAESTPAVPPQSPPLASSRRSSMLATSVPPFLAAQGLNERSRDEVVDRLVLLLYESQRREKHLAEQLRAVEAQYARANAALTQAKGDVAKIEQDLPPPVLAAGSFTMKKETGFKDHRVLTLQVGGGEAALLSSFDDINKTISALAVRILDGLDKHDAGARLDHEALWRLEHRNKPAHILLQHFLACGVSAGVTLAEVAEPIAQSLFCGILSDVVFMPFAPGCSSESHDHMSKLYAHVCLREPQEYCARWRALTYNSLRPPENSDHELIDFIVKTFFSALHDVFASIARQSRILQSPNVFIDYRAEATGIAMQTLRWRDLSATSYLKKDYTAFYVWPLVRVDADDFQIALPPAALASHSTSAVTEVVVMTTALGLSAMTSVPQAGGAYTRREVTIRPAQGFAADFAKLAQLDRDRGSWASSWNRRGRSSAWK</sequence>
<proteinExistence type="predicted"/>
<keyword evidence="1" id="KW-0175">Coiled coil</keyword>
<feature type="region of interest" description="Disordered" evidence="2">
    <location>
        <begin position="1"/>
        <end position="22"/>
    </location>
</feature>
<reference evidence="3 4" key="1">
    <citation type="journal article" date="2016" name="Mol. Biol. Evol.">
        <title>Comparative Genomics of Early-Diverging Mushroom-Forming Fungi Provides Insights into the Origins of Lignocellulose Decay Capabilities.</title>
        <authorList>
            <person name="Nagy L.G."/>
            <person name="Riley R."/>
            <person name="Tritt A."/>
            <person name="Adam C."/>
            <person name="Daum C."/>
            <person name="Floudas D."/>
            <person name="Sun H."/>
            <person name="Yadav J.S."/>
            <person name="Pangilinan J."/>
            <person name="Larsson K.H."/>
            <person name="Matsuura K."/>
            <person name="Barry K."/>
            <person name="Labutti K."/>
            <person name="Kuo R."/>
            <person name="Ohm R.A."/>
            <person name="Bhattacharya S.S."/>
            <person name="Shirouzu T."/>
            <person name="Yoshinaga Y."/>
            <person name="Martin F.M."/>
            <person name="Grigoriev I.V."/>
            <person name="Hibbett D.S."/>
        </authorList>
    </citation>
    <scope>NUCLEOTIDE SEQUENCE [LARGE SCALE GENOMIC DNA]</scope>
    <source>
        <strain evidence="3 4">HHB12029</strain>
    </source>
</reference>
<gene>
    <name evidence="3" type="ORF">EXIGLDRAFT_773133</name>
</gene>
<dbReference type="InParanoid" id="A0A165EYU2"/>
<keyword evidence="4" id="KW-1185">Reference proteome</keyword>
<evidence type="ECO:0000313" key="4">
    <source>
        <dbReference type="Proteomes" id="UP000077266"/>
    </source>
</evidence>
<feature type="region of interest" description="Disordered" evidence="2">
    <location>
        <begin position="35"/>
        <end position="106"/>
    </location>
</feature>
<protein>
    <submittedName>
        <fullName evidence="3">Uncharacterized protein</fullName>
    </submittedName>
</protein>
<dbReference type="OrthoDB" id="10610353at2759"/>
<dbReference type="AlphaFoldDB" id="A0A165EYU2"/>
<feature type="coiled-coil region" evidence="1">
    <location>
        <begin position="144"/>
        <end position="178"/>
    </location>
</feature>
<feature type="compositionally biased region" description="Basic and acidic residues" evidence="2">
    <location>
        <begin position="46"/>
        <end position="55"/>
    </location>
</feature>
<dbReference type="EMBL" id="KV426110">
    <property type="protein sequence ID" value="KZV87998.1"/>
    <property type="molecule type" value="Genomic_DNA"/>
</dbReference>
<evidence type="ECO:0000256" key="2">
    <source>
        <dbReference type="SAM" id="MobiDB-lite"/>
    </source>
</evidence>
<evidence type="ECO:0000313" key="3">
    <source>
        <dbReference type="EMBL" id="KZV87998.1"/>
    </source>
</evidence>
<dbReference type="Proteomes" id="UP000077266">
    <property type="component" value="Unassembled WGS sequence"/>
</dbReference>
<name>A0A165EYU2_EXIGL</name>
<organism evidence="3 4">
    <name type="scientific">Exidia glandulosa HHB12029</name>
    <dbReference type="NCBI Taxonomy" id="1314781"/>
    <lineage>
        <taxon>Eukaryota</taxon>
        <taxon>Fungi</taxon>
        <taxon>Dikarya</taxon>
        <taxon>Basidiomycota</taxon>
        <taxon>Agaricomycotina</taxon>
        <taxon>Agaricomycetes</taxon>
        <taxon>Auriculariales</taxon>
        <taxon>Exidiaceae</taxon>
        <taxon>Exidia</taxon>
    </lineage>
</organism>
<accession>A0A165EYU2</accession>
<feature type="compositionally biased region" description="Polar residues" evidence="2">
    <location>
        <begin position="1"/>
        <end position="15"/>
    </location>
</feature>
<dbReference type="STRING" id="1314781.A0A165EYU2"/>